<evidence type="ECO:0000256" key="1">
    <source>
        <dbReference type="ARBA" id="ARBA00004651"/>
    </source>
</evidence>
<evidence type="ECO:0000256" key="6">
    <source>
        <dbReference type="ARBA" id="ARBA00023136"/>
    </source>
</evidence>
<dbReference type="InterPro" id="IPR002528">
    <property type="entry name" value="MATE_fam"/>
</dbReference>
<feature type="transmembrane region" description="Helical" evidence="7">
    <location>
        <begin position="188"/>
        <end position="209"/>
    </location>
</feature>
<dbReference type="InterPro" id="IPR047135">
    <property type="entry name" value="YsiQ"/>
</dbReference>
<dbReference type="CDD" id="cd13134">
    <property type="entry name" value="MATE_like_8"/>
    <property type="match status" value="1"/>
</dbReference>
<evidence type="ECO:0000256" key="3">
    <source>
        <dbReference type="ARBA" id="ARBA00022475"/>
    </source>
</evidence>
<feature type="transmembrane region" description="Helical" evidence="7">
    <location>
        <begin position="318"/>
        <end position="342"/>
    </location>
</feature>
<evidence type="ECO:0000256" key="4">
    <source>
        <dbReference type="ARBA" id="ARBA00022692"/>
    </source>
</evidence>
<proteinExistence type="predicted"/>
<feature type="transmembrane region" description="Helical" evidence="7">
    <location>
        <begin position="132"/>
        <end position="149"/>
    </location>
</feature>
<keyword evidence="5 7" id="KW-1133">Transmembrane helix</keyword>
<feature type="transmembrane region" description="Helical" evidence="7">
    <location>
        <begin position="161"/>
        <end position="182"/>
    </location>
</feature>
<organism evidence="8 9">
    <name type="scientific">Candidatus Limivivens intestinipullorum</name>
    <dbReference type="NCBI Taxonomy" id="2840858"/>
    <lineage>
        <taxon>Bacteria</taxon>
        <taxon>Bacillati</taxon>
        <taxon>Bacillota</taxon>
        <taxon>Clostridia</taxon>
        <taxon>Lachnospirales</taxon>
        <taxon>Lachnospiraceae</taxon>
        <taxon>Lachnospiraceae incertae sedis</taxon>
        <taxon>Candidatus Limivivens</taxon>
    </lineage>
</organism>
<evidence type="ECO:0000256" key="5">
    <source>
        <dbReference type="ARBA" id="ARBA00022989"/>
    </source>
</evidence>
<evidence type="ECO:0000313" key="9">
    <source>
        <dbReference type="Proteomes" id="UP000823935"/>
    </source>
</evidence>
<dbReference type="InterPro" id="IPR048279">
    <property type="entry name" value="MdtK-like"/>
</dbReference>
<evidence type="ECO:0000256" key="2">
    <source>
        <dbReference type="ARBA" id="ARBA00022448"/>
    </source>
</evidence>
<comment type="caution">
    <text evidence="8">The sequence shown here is derived from an EMBL/GenBank/DDBJ whole genome shotgun (WGS) entry which is preliminary data.</text>
</comment>
<evidence type="ECO:0000313" key="8">
    <source>
        <dbReference type="EMBL" id="HIS33295.1"/>
    </source>
</evidence>
<evidence type="ECO:0000256" key="7">
    <source>
        <dbReference type="SAM" id="Phobius"/>
    </source>
</evidence>
<keyword evidence="4 7" id="KW-0812">Transmembrane</keyword>
<reference evidence="8" key="2">
    <citation type="journal article" date="2021" name="PeerJ">
        <title>Extensive microbial diversity within the chicken gut microbiome revealed by metagenomics and culture.</title>
        <authorList>
            <person name="Gilroy R."/>
            <person name="Ravi A."/>
            <person name="Getino M."/>
            <person name="Pursley I."/>
            <person name="Horton D.L."/>
            <person name="Alikhan N.F."/>
            <person name="Baker D."/>
            <person name="Gharbi K."/>
            <person name="Hall N."/>
            <person name="Watson M."/>
            <person name="Adriaenssens E.M."/>
            <person name="Foster-Nyarko E."/>
            <person name="Jarju S."/>
            <person name="Secka A."/>
            <person name="Antonio M."/>
            <person name="Oren A."/>
            <person name="Chaudhuri R.R."/>
            <person name="La Ragione R."/>
            <person name="Hildebrand F."/>
            <person name="Pallen M.J."/>
        </authorList>
    </citation>
    <scope>NUCLEOTIDE SEQUENCE</scope>
    <source>
        <strain evidence="8">CHK190-19873</strain>
    </source>
</reference>
<dbReference type="GO" id="GO:0015297">
    <property type="term" value="F:antiporter activity"/>
    <property type="evidence" value="ECO:0007669"/>
    <property type="project" value="InterPro"/>
</dbReference>
<comment type="subcellular location">
    <subcellularLocation>
        <location evidence="1">Cell membrane</location>
        <topology evidence="1">Multi-pass membrane protein</topology>
    </subcellularLocation>
</comment>
<keyword evidence="2" id="KW-0813">Transport</keyword>
<sequence length="458" mass="49311">MKNRAFYKKLFALVLPIAVQNLMTALVSASDALMLGFLNQDALSAVSLATQAQFVLNLFYAALTIGTTILAAQYWGRQDAEAVEKVLAVALRFSMGISLAFFLAALLAPGGIMRVFTDDPVLIRLGIPYLKIVGWSWLFMGISQIYLCIMKNSGRTLRSTVYGSVAVFLNIALNAVLIFGLFGMPGLGIRGAAIATLISRAAELLCVLWENRKKEEVCIRWTALKNGGGVLQRDFCRYTGPVLANELVWGCGFTMFSVIMGHLGSDAVAANSIANIVKNIIACFCLGIGSGSGILVGNELGRGDLSRAKEYGGRLCRIALGAGALSGLVLLVFSPLILGFAGTLTPRAKEYLQVMLLICAYYLVGKSLNSTVVAGIFCAGGDTRFGLLCDAVTMWIVIVPVGMLAAFVLRLPVLAVYFLLNLDEIIKLPAVYRHYRKYRWVRNLTVQEDSGAPAAGTS</sequence>
<protein>
    <submittedName>
        <fullName evidence="8">MATE family efflux transporter</fullName>
    </submittedName>
</protein>
<gene>
    <name evidence="8" type="ORF">IAB44_17395</name>
</gene>
<feature type="transmembrane region" description="Helical" evidence="7">
    <location>
        <begin position="354"/>
        <end position="378"/>
    </location>
</feature>
<dbReference type="EMBL" id="DVIQ01000117">
    <property type="protein sequence ID" value="HIS33295.1"/>
    <property type="molecule type" value="Genomic_DNA"/>
</dbReference>
<accession>A0A9D1EW03</accession>
<keyword evidence="6 7" id="KW-0472">Membrane</keyword>
<dbReference type="PANTHER" id="PTHR42925:SF2">
    <property type="entry name" value="NA+ DRIVEN MULTIDRUG EFFLUX PUMP"/>
    <property type="match status" value="1"/>
</dbReference>
<dbReference type="GO" id="GO:0005886">
    <property type="term" value="C:plasma membrane"/>
    <property type="evidence" value="ECO:0007669"/>
    <property type="project" value="UniProtKB-SubCell"/>
</dbReference>
<dbReference type="Pfam" id="PF01554">
    <property type="entry name" value="MatE"/>
    <property type="match status" value="2"/>
</dbReference>
<dbReference type="PANTHER" id="PTHR42925">
    <property type="entry name" value="MULTIDRUG AND TOXIN EFFLUX PROTEIN MATE FAMILY"/>
    <property type="match status" value="1"/>
</dbReference>
<feature type="transmembrane region" description="Helical" evidence="7">
    <location>
        <begin position="276"/>
        <end position="297"/>
    </location>
</feature>
<feature type="transmembrane region" description="Helical" evidence="7">
    <location>
        <begin position="87"/>
        <end position="112"/>
    </location>
</feature>
<feature type="transmembrane region" description="Helical" evidence="7">
    <location>
        <begin position="247"/>
        <end position="264"/>
    </location>
</feature>
<dbReference type="AlphaFoldDB" id="A0A9D1EW03"/>
<dbReference type="NCBIfam" id="TIGR00797">
    <property type="entry name" value="matE"/>
    <property type="match status" value="1"/>
</dbReference>
<reference evidence="8" key="1">
    <citation type="submission" date="2020-10" db="EMBL/GenBank/DDBJ databases">
        <authorList>
            <person name="Gilroy R."/>
        </authorList>
    </citation>
    <scope>NUCLEOTIDE SEQUENCE</scope>
    <source>
        <strain evidence="8">CHK190-19873</strain>
    </source>
</reference>
<feature type="transmembrane region" description="Helical" evidence="7">
    <location>
        <begin position="385"/>
        <end position="408"/>
    </location>
</feature>
<dbReference type="GO" id="GO:0042910">
    <property type="term" value="F:xenobiotic transmembrane transporter activity"/>
    <property type="evidence" value="ECO:0007669"/>
    <property type="project" value="InterPro"/>
</dbReference>
<feature type="transmembrane region" description="Helical" evidence="7">
    <location>
        <begin position="53"/>
        <end position="75"/>
    </location>
</feature>
<dbReference type="Proteomes" id="UP000823935">
    <property type="component" value="Unassembled WGS sequence"/>
</dbReference>
<name>A0A9D1EW03_9FIRM</name>
<dbReference type="PIRSF" id="PIRSF006603">
    <property type="entry name" value="DinF"/>
    <property type="match status" value="1"/>
</dbReference>
<keyword evidence="3" id="KW-1003">Cell membrane</keyword>